<evidence type="ECO:0000313" key="2">
    <source>
        <dbReference type="EMBL" id="JAE20183.1"/>
    </source>
</evidence>
<reference evidence="2" key="2">
    <citation type="journal article" date="2015" name="Data Brief">
        <title>Shoot transcriptome of the giant reed, Arundo donax.</title>
        <authorList>
            <person name="Barrero R.A."/>
            <person name="Guerrero F.D."/>
            <person name="Moolhuijzen P."/>
            <person name="Goolsby J.A."/>
            <person name="Tidwell J."/>
            <person name="Bellgard S.E."/>
            <person name="Bellgard M.I."/>
        </authorList>
    </citation>
    <scope>NUCLEOTIDE SEQUENCE</scope>
    <source>
        <tissue evidence="2">Shoot tissue taken approximately 20 cm above the soil surface</tissue>
    </source>
</reference>
<feature type="chain" id="PRO_5002046280" description="Secreted protein" evidence="1">
    <location>
        <begin position="17"/>
        <end position="67"/>
    </location>
</feature>
<dbReference type="EMBL" id="GBRH01177713">
    <property type="protein sequence ID" value="JAE20183.1"/>
    <property type="molecule type" value="Transcribed_RNA"/>
</dbReference>
<accession>A0A0A9GHN9</accession>
<feature type="signal peptide" evidence="1">
    <location>
        <begin position="1"/>
        <end position="16"/>
    </location>
</feature>
<protein>
    <recommendedName>
        <fullName evidence="3">Secreted protein</fullName>
    </recommendedName>
</protein>
<name>A0A0A9GHN9_ARUDO</name>
<evidence type="ECO:0008006" key="3">
    <source>
        <dbReference type="Google" id="ProtNLM"/>
    </source>
</evidence>
<reference evidence="2" key="1">
    <citation type="submission" date="2014-09" db="EMBL/GenBank/DDBJ databases">
        <authorList>
            <person name="Magalhaes I.L.F."/>
            <person name="Oliveira U."/>
            <person name="Santos F.R."/>
            <person name="Vidigal T.H.D.A."/>
            <person name="Brescovit A.D."/>
            <person name="Santos A.J."/>
        </authorList>
    </citation>
    <scope>NUCLEOTIDE SEQUENCE</scope>
    <source>
        <tissue evidence="2">Shoot tissue taken approximately 20 cm above the soil surface</tissue>
    </source>
</reference>
<dbReference type="AlphaFoldDB" id="A0A0A9GHN9"/>
<organism evidence="2">
    <name type="scientific">Arundo donax</name>
    <name type="common">Giant reed</name>
    <name type="synonym">Donax arundinaceus</name>
    <dbReference type="NCBI Taxonomy" id="35708"/>
    <lineage>
        <taxon>Eukaryota</taxon>
        <taxon>Viridiplantae</taxon>
        <taxon>Streptophyta</taxon>
        <taxon>Embryophyta</taxon>
        <taxon>Tracheophyta</taxon>
        <taxon>Spermatophyta</taxon>
        <taxon>Magnoliopsida</taxon>
        <taxon>Liliopsida</taxon>
        <taxon>Poales</taxon>
        <taxon>Poaceae</taxon>
        <taxon>PACMAD clade</taxon>
        <taxon>Arundinoideae</taxon>
        <taxon>Arundineae</taxon>
        <taxon>Arundo</taxon>
    </lineage>
</organism>
<keyword evidence="1" id="KW-0732">Signal</keyword>
<proteinExistence type="predicted"/>
<evidence type="ECO:0000256" key="1">
    <source>
        <dbReference type="SAM" id="SignalP"/>
    </source>
</evidence>
<sequence>MMLFVLFLWSFHLATCTLDLFPVLIKWQRSCLSLQEDRLYTSVTCYTRSIFGTYPSSLISSNSMSMS</sequence>